<keyword evidence="2" id="KW-1185">Reference proteome</keyword>
<evidence type="ECO:0000313" key="2">
    <source>
        <dbReference type="Proteomes" id="UP000582837"/>
    </source>
</evidence>
<gene>
    <name evidence="1" type="ORF">HNQ61_005662</name>
</gene>
<sequence length="159" mass="17179">MTHSEADTADYGLRFVLVAFGPGGVTEVARSRGMADSEWLEPVFFGDGDCQFVLADTGAETSWGLEAFRLCHDSLTALGPINVSLPAGDASTEVAENPLPFARMRRDSSGVVVEFGTDLVLWITDPSTRAVHDSIVNMEEGRPITFRLAGGSFHRMGRE</sequence>
<proteinExistence type="predicted"/>
<evidence type="ECO:0000313" key="1">
    <source>
        <dbReference type="EMBL" id="MBB6073981.1"/>
    </source>
</evidence>
<name>A0A841H746_9BACT</name>
<protein>
    <submittedName>
        <fullName evidence="1">Uncharacterized protein</fullName>
    </submittedName>
</protein>
<dbReference type="Proteomes" id="UP000582837">
    <property type="component" value="Unassembled WGS sequence"/>
</dbReference>
<comment type="caution">
    <text evidence="1">The sequence shown here is derived from an EMBL/GenBank/DDBJ whole genome shotgun (WGS) entry which is preliminary data.</text>
</comment>
<organism evidence="1 2">
    <name type="scientific">Longimicrobium terrae</name>
    <dbReference type="NCBI Taxonomy" id="1639882"/>
    <lineage>
        <taxon>Bacteria</taxon>
        <taxon>Pseudomonadati</taxon>
        <taxon>Gemmatimonadota</taxon>
        <taxon>Longimicrobiia</taxon>
        <taxon>Longimicrobiales</taxon>
        <taxon>Longimicrobiaceae</taxon>
        <taxon>Longimicrobium</taxon>
    </lineage>
</organism>
<reference evidence="1 2" key="1">
    <citation type="submission" date="2020-08" db="EMBL/GenBank/DDBJ databases">
        <title>Genomic Encyclopedia of Type Strains, Phase IV (KMG-IV): sequencing the most valuable type-strain genomes for metagenomic binning, comparative biology and taxonomic classification.</title>
        <authorList>
            <person name="Goeker M."/>
        </authorList>
    </citation>
    <scope>NUCLEOTIDE SEQUENCE [LARGE SCALE GENOMIC DNA]</scope>
    <source>
        <strain evidence="1 2">DSM 29007</strain>
    </source>
</reference>
<dbReference type="RefSeq" id="WP_170031979.1">
    <property type="nucleotide sequence ID" value="NZ_JABDTL010000001.1"/>
</dbReference>
<dbReference type="AlphaFoldDB" id="A0A841H746"/>
<accession>A0A841H746</accession>
<dbReference type="EMBL" id="JACHIA010000035">
    <property type="protein sequence ID" value="MBB6073981.1"/>
    <property type="molecule type" value="Genomic_DNA"/>
</dbReference>